<dbReference type="Proteomes" id="UP001497512">
    <property type="component" value="Chromosome 3"/>
</dbReference>
<organism evidence="1 2">
    <name type="scientific">Sphagnum troendelagicum</name>
    <dbReference type="NCBI Taxonomy" id="128251"/>
    <lineage>
        <taxon>Eukaryota</taxon>
        <taxon>Viridiplantae</taxon>
        <taxon>Streptophyta</taxon>
        <taxon>Embryophyta</taxon>
        <taxon>Bryophyta</taxon>
        <taxon>Sphagnophytina</taxon>
        <taxon>Sphagnopsida</taxon>
        <taxon>Sphagnales</taxon>
        <taxon>Sphagnaceae</taxon>
        <taxon>Sphagnum</taxon>
    </lineage>
</organism>
<gene>
    <name evidence="1" type="ORF">CSSPTR1EN2_LOCUS15483</name>
</gene>
<dbReference type="EMBL" id="OZ019895">
    <property type="protein sequence ID" value="CAK9220491.1"/>
    <property type="molecule type" value="Genomic_DNA"/>
</dbReference>
<name>A0ABP0UGI4_9BRYO</name>
<sequence length="340" mass="36850">MGGGPMWRTAIRVVGSSSPSSAAVAPNAVLCRTGTTTPAIKSPASASISCTCNPAEVHRHHSAKQQPSSGSRQYWELEDWEFAVGGEEKDHLVFGTLPSRSEVEEATFELQDALRLGLVRAAAALPPEVEPSHSSSTFTAAPDETEIAIISSSDFGATQEIVGPVVESVWTDPALLSATADRSCCRHIGAQSAMLEAFHQFQHNPQVQSMVVSLATDKGVWDAVLANEKIQEFRRTLRTAADGVSYEANGEGIASNDADDYINIFACFYWSTKKAFKQFVATLQDLIRGIFDATDKKVFAGEEGDFIERTIKSCMMLAMIVLSIVVFKRSAAQDTCHIRR</sequence>
<keyword evidence="2" id="KW-1185">Reference proteome</keyword>
<proteinExistence type="predicted"/>
<evidence type="ECO:0000313" key="1">
    <source>
        <dbReference type="EMBL" id="CAK9220491.1"/>
    </source>
</evidence>
<accession>A0ABP0UGI4</accession>
<evidence type="ECO:0000313" key="2">
    <source>
        <dbReference type="Proteomes" id="UP001497512"/>
    </source>
</evidence>
<dbReference type="PANTHER" id="PTHR33625">
    <property type="entry name" value="OS08G0179900 PROTEIN"/>
    <property type="match status" value="1"/>
</dbReference>
<reference evidence="1" key="1">
    <citation type="submission" date="2024-02" db="EMBL/GenBank/DDBJ databases">
        <authorList>
            <consortium name="ELIXIR-Norway"/>
            <consortium name="Elixir Norway"/>
        </authorList>
    </citation>
    <scope>NUCLEOTIDE SEQUENCE</scope>
</reference>
<protein>
    <submittedName>
        <fullName evidence="1">Uncharacterized protein</fullName>
    </submittedName>
</protein>
<dbReference type="PANTHER" id="PTHR33625:SF4">
    <property type="entry name" value="OS08G0179900 PROTEIN"/>
    <property type="match status" value="1"/>
</dbReference>